<dbReference type="InterPro" id="IPR051257">
    <property type="entry name" value="Diverse_CBS-Domain"/>
</dbReference>
<dbReference type="InterPro" id="IPR044725">
    <property type="entry name" value="CBSX3_CBS_dom"/>
</dbReference>
<gene>
    <name evidence="4" type="ORF">HALOF300_03581</name>
</gene>
<comment type="caution">
    <text evidence="4">The sequence shown here is derived from an EMBL/GenBank/DDBJ whole genome shotgun (WGS) entry which is preliminary data.</text>
</comment>
<dbReference type="SMART" id="SM00116">
    <property type="entry name" value="CBS"/>
    <property type="match status" value="2"/>
</dbReference>
<keyword evidence="5" id="KW-1185">Reference proteome</keyword>
<dbReference type="InterPro" id="IPR046342">
    <property type="entry name" value="CBS_dom_sf"/>
</dbReference>
<dbReference type="PANTHER" id="PTHR43080:SF2">
    <property type="entry name" value="CBS DOMAIN-CONTAINING PROTEIN"/>
    <property type="match status" value="1"/>
</dbReference>
<proteinExistence type="predicted"/>
<sequence>MRISEVIRRKGAAVVTIRPDATVADLLAQLDEHHIGALVVSEDGGHSVSGIVTERDVVRELHHRGPAVLQVQVAEVMTVEVQTCLPEDHLEDLARRMTDLRIRHLPVVVDGELKAIVSIGDIVKNRIDELQAERDHLADYVRR</sequence>
<reference evidence="4 5" key="1">
    <citation type="submission" date="2019-11" db="EMBL/GenBank/DDBJ databases">
        <authorList>
            <person name="Criscuolo A."/>
        </authorList>
    </citation>
    <scope>NUCLEOTIDE SEQUENCE [LARGE SCALE GENOMIC DNA]</scope>
    <source>
        <strain evidence="4">CIP111667</strain>
    </source>
</reference>
<dbReference type="Proteomes" id="UP000419743">
    <property type="component" value="Unassembled WGS sequence"/>
</dbReference>
<feature type="domain" description="CBS" evidence="3">
    <location>
        <begin position="7"/>
        <end position="68"/>
    </location>
</feature>
<feature type="domain" description="CBS" evidence="3">
    <location>
        <begin position="77"/>
        <end position="133"/>
    </location>
</feature>
<evidence type="ECO:0000259" key="3">
    <source>
        <dbReference type="PROSITE" id="PS51371"/>
    </source>
</evidence>
<name>A0A7M4DN53_9MICO</name>
<organism evidence="4 5">
    <name type="scientific">Occultella aeris</name>
    <dbReference type="NCBI Taxonomy" id="2761496"/>
    <lineage>
        <taxon>Bacteria</taxon>
        <taxon>Bacillati</taxon>
        <taxon>Actinomycetota</taxon>
        <taxon>Actinomycetes</taxon>
        <taxon>Micrococcales</taxon>
        <taxon>Ruaniaceae</taxon>
        <taxon>Occultella</taxon>
    </lineage>
</organism>
<accession>A0A7M4DN53</accession>
<dbReference type="Pfam" id="PF00571">
    <property type="entry name" value="CBS"/>
    <property type="match status" value="2"/>
</dbReference>
<keyword evidence="1 2" id="KW-0129">CBS domain</keyword>
<dbReference type="AlphaFoldDB" id="A0A7M4DN53"/>
<dbReference type="SUPFAM" id="SSF54631">
    <property type="entry name" value="CBS-domain pair"/>
    <property type="match status" value="1"/>
</dbReference>
<dbReference type="InterPro" id="IPR000644">
    <property type="entry name" value="CBS_dom"/>
</dbReference>
<evidence type="ECO:0000313" key="4">
    <source>
        <dbReference type="EMBL" id="VZO38863.1"/>
    </source>
</evidence>
<evidence type="ECO:0000256" key="2">
    <source>
        <dbReference type="PROSITE-ProRule" id="PRU00703"/>
    </source>
</evidence>
<evidence type="ECO:0000256" key="1">
    <source>
        <dbReference type="ARBA" id="ARBA00023122"/>
    </source>
</evidence>
<evidence type="ECO:0000313" key="5">
    <source>
        <dbReference type="Proteomes" id="UP000419743"/>
    </source>
</evidence>
<dbReference type="PROSITE" id="PS51371">
    <property type="entry name" value="CBS"/>
    <property type="match status" value="2"/>
</dbReference>
<protein>
    <submittedName>
        <fullName evidence="4">Inosine 5'-monophosphate dehydrogenase</fullName>
    </submittedName>
</protein>
<dbReference type="RefSeq" id="WP_156742242.1">
    <property type="nucleotide sequence ID" value="NZ_CACRYJ010000053.1"/>
</dbReference>
<dbReference type="CDD" id="cd04623">
    <property type="entry name" value="CBS_pair_bac_euk"/>
    <property type="match status" value="1"/>
</dbReference>
<dbReference type="PANTHER" id="PTHR43080">
    <property type="entry name" value="CBS DOMAIN-CONTAINING PROTEIN CBSX3, MITOCHONDRIAL"/>
    <property type="match status" value="1"/>
</dbReference>
<dbReference type="Gene3D" id="3.10.580.10">
    <property type="entry name" value="CBS-domain"/>
    <property type="match status" value="1"/>
</dbReference>
<dbReference type="EMBL" id="CACRYJ010000053">
    <property type="protein sequence ID" value="VZO38863.1"/>
    <property type="molecule type" value="Genomic_DNA"/>
</dbReference>